<evidence type="ECO:0000313" key="4">
    <source>
        <dbReference type="EMBL" id="VFK21681.1"/>
    </source>
</evidence>
<protein>
    <submittedName>
        <fullName evidence="4">Uncharacterized protein</fullName>
    </submittedName>
</protein>
<dbReference type="AlphaFoldDB" id="A0A450WXD5"/>
<gene>
    <name evidence="3" type="ORF">BECKFM1743A_GA0114220_108362</name>
    <name evidence="4" type="ORF">BECKFM1743B_GA0114221_108062</name>
    <name evidence="2" type="ORF">BECKFM1743C_GA0114222_108122</name>
</gene>
<evidence type="ECO:0000313" key="2">
    <source>
        <dbReference type="EMBL" id="VFJ74819.1"/>
    </source>
</evidence>
<evidence type="ECO:0000313" key="3">
    <source>
        <dbReference type="EMBL" id="VFJ75466.1"/>
    </source>
</evidence>
<dbReference type="EMBL" id="CAADFA010000812">
    <property type="protein sequence ID" value="VFJ74819.1"/>
    <property type="molecule type" value="Genomic_DNA"/>
</dbReference>
<name>A0A450WXD5_9GAMM</name>
<accession>A0A450WXD5</accession>
<keyword evidence="1" id="KW-0812">Transmembrane</keyword>
<reference evidence="4" key="1">
    <citation type="submission" date="2019-02" db="EMBL/GenBank/DDBJ databases">
        <authorList>
            <person name="Gruber-Vodicka R. H."/>
            <person name="Seah K. B. B."/>
        </authorList>
    </citation>
    <scope>NUCLEOTIDE SEQUENCE</scope>
    <source>
        <strain evidence="3">BECK_BZ163</strain>
        <strain evidence="4">BECK_BZ164</strain>
        <strain evidence="2">BECK_BZ165</strain>
    </source>
</reference>
<evidence type="ECO:0000256" key="1">
    <source>
        <dbReference type="SAM" id="Phobius"/>
    </source>
</evidence>
<dbReference type="EMBL" id="CAADFL010000806">
    <property type="protein sequence ID" value="VFK21681.1"/>
    <property type="molecule type" value="Genomic_DNA"/>
</dbReference>
<keyword evidence="1" id="KW-0472">Membrane</keyword>
<sequence length="61" mass="7357">MHEIRERKSTVTMGVNEHFERPWLTYPLLSVHFLSFTYAFHVAIAITYWFAIAIDLIRLFR</sequence>
<proteinExistence type="predicted"/>
<keyword evidence="1" id="KW-1133">Transmembrane helix</keyword>
<dbReference type="EMBL" id="CAADEZ010000836">
    <property type="protein sequence ID" value="VFJ75466.1"/>
    <property type="molecule type" value="Genomic_DNA"/>
</dbReference>
<organism evidence="4">
    <name type="scientific">Candidatus Kentrum sp. FM</name>
    <dbReference type="NCBI Taxonomy" id="2126340"/>
    <lineage>
        <taxon>Bacteria</taxon>
        <taxon>Pseudomonadati</taxon>
        <taxon>Pseudomonadota</taxon>
        <taxon>Gammaproteobacteria</taxon>
        <taxon>Candidatus Kentrum</taxon>
    </lineage>
</organism>
<feature type="transmembrane region" description="Helical" evidence="1">
    <location>
        <begin position="38"/>
        <end position="60"/>
    </location>
</feature>